<evidence type="ECO:0000256" key="11">
    <source>
        <dbReference type="ARBA" id="ARBA00023136"/>
    </source>
</evidence>
<evidence type="ECO:0000256" key="1">
    <source>
        <dbReference type="ARBA" id="ARBA00004571"/>
    </source>
</evidence>
<keyword evidence="9" id="KW-0406">Ion transport</keyword>
<evidence type="ECO:0000256" key="10">
    <source>
        <dbReference type="ARBA" id="ARBA00023077"/>
    </source>
</evidence>
<dbReference type="InterPro" id="IPR039426">
    <property type="entry name" value="TonB-dep_rcpt-like"/>
</dbReference>
<dbReference type="GO" id="GO:0009279">
    <property type="term" value="C:cell outer membrane"/>
    <property type="evidence" value="ECO:0007669"/>
    <property type="project" value="UniProtKB-SubCell"/>
</dbReference>
<dbReference type="InterPro" id="IPR000531">
    <property type="entry name" value="Beta-barrel_TonB"/>
</dbReference>
<evidence type="ECO:0000256" key="13">
    <source>
        <dbReference type="ARBA" id="ARBA00023237"/>
    </source>
</evidence>
<evidence type="ECO:0000256" key="15">
    <source>
        <dbReference type="RuleBase" id="RU003357"/>
    </source>
</evidence>
<accession>A0A239N7N6</accession>
<dbReference type="Pfam" id="PF07660">
    <property type="entry name" value="STN"/>
    <property type="match status" value="1"/>
</dbReference>
<evidence type="ECO:0000256" key="3">
    <source>
        <dbReference type="ARBA" id="ARBA00022448"/>
    </source>
</evidence>
<gene>
    <name evidence="18" type="ORF">SAMN05216189_10594</name>
    <name evidence="19" type="ORF">SAMN06295949_13826</name>
</gene>
<dbReference type="Gene3D" id="2.40.170.20">
    <property type="entry name" value="TonB-dependent receptor, beta-barrel domain"/>
    <property type="match status" value="1"/>
</dbReference>
<dbReference type="GO" id="GO:0038023">
    <property type="term" value="F:signaling receptor activity"/>
    <property type="evidence" value="ECO:0007669"/>
    <property type="project" value="InterPro"/>
</dbReference>
<evidence type="ECO:0000313" key="19">
    <source>
        <dbReference type="EMBL" id="SNT50492.1"/>
    </source>
</evidence>
<dbReference type="NCBIfam" id="TIGR01783">
    <property type="entry name" value="TonB-siderophor"/>
    <property type="match status" value="1"/>
</dbReference>
<keyword evidence="4 14" id="KW-1134">Transmembrane beta strand</keyword>
<dbReference type="Pfam" id="PF07715">
    <property type="entry name" value="Plug"/>
    <property type="match status" value="1"/>
</dbReference>
<dbReference type="InterPro" id="IPR036942">
    <property type="entry name" value="Beta-barrel_TonB_sf"/>
</dbReference>
<evidence type="ECO:0000256" key="9">
    <source>
        <dbReference type="ARBA" id="ARBA00023065"/>
    </source>
</evidence>
<evidence type="ECO:0000313" key="18">
    <source>
        <dbReference type="EMBL" id="SDK93479.1"/>
    </source>
</evidence>
<dbReference type="SUPFAM" id="SSF56935">
    <property type="entry name" value="Porins"/>
    <property type="match status" value="1"/>
</dbReference>
<protein>
    <submittedName>
        <fullName evidence="18">Outer-membrane receptor for ferric coprogen and ferric-rhodotorulic acid</fullName>
    </submittedName>
</protein>
<dbReference type="GO" id="GO:0015344">
    <property type="term" value="F:siderophore uptake transmembrane transporter activity"/>
    <property type="evidence" value="ECO:0007669"/>
    <property type="project" value="TreeGrafter"/>
</dbReference>
<evidence type="ECO:0000259" key="17">
    <source>
        <dbReference type="SMART" id="SM00965"/>
    </source>
</evidence>
<feature type="signal peptide" evidence="16">
    <location>
        <begin position="1"/>
        <end position="44"/>
    </location>
</feature>
<keyword evidence="5" id="KW-0410">Iron transport</keyword>
<dbReference type="EMBL" id="FNEC01000059">
    <property type="protein sequence ID" value="SDK93479.1"/>
    <property type="molecule type" value="Genomic_DNA"/>
</dbReference>
<dbReference type="PROSITE" id="PS51257">
    <property type="entry name" value="PROKAR_LIPOPROTEIN"/>
    <property type="match status" value="1"/>
</dbReference>
<evidence type="ECO:0000256" key="16">
    <source>
        <dbReference type="SAM" id="SignalP"/>
    </source>
</evidence>
<dbReference type="Proteomes" id="UP000198309">
    <property type="component" value="Unassembled WGS sequence"/>
</dbReference>
<keyword evidence="12 18" id="KW-0675">Receptor</keyword>
<dbReference type="Gene3D" id="2.170.130.10">
    <property type="entry name" value="TonB-dependent receptor, plug domain"/>
    <property type="match status" value="1"/>
</dbReference>
<dbReference type="InterPro" id="IPR010105">
    <property type="entry name" value="TonB_sidphr_rcpt"/>
</dbReference>
<reference evidence="18 21" key="1">
    <citation type="submission" date="2016-10" db="EMBL/GenBank/DDBJ databases">
        <authorList>
            <person name="de Groot N.N."/>
        </authorList>
    </citation>
    <scope>NUCLEOTIDE SEQUENCE [LARGE SCALE GENOMIC DNA]</scope>
    <source>
        <strain evidence="18 21">CCM 7361</strain>
    </source>
</reference>
<dbReference type="PANTHER" id="PTHR32552">
    <property type="entry name" value="FERRICHROME IRON RECEPTOR-RELATED"/>
    <property type="match status" value="1"/>
</dbReference>
<evidence type="ECO:0000256" key="4">
    <source>
        <dbReference type="ARBA" id="ARBA00022452"/>
    </source>
</evidence>
<dbReference type="FunFam" id="2.170.130.10:FF:000010">
    <property type="entry name" value="Ferripyoverdine receptor"/>
    <property type="match status" value="1"/>
</dbReference>
<dbReference type="CDD" id="cd01347">
    <property type="entry name" value="ligand_gated_channel"/>
    <property type="match status" value="1"/>
</dbReference>
<evidence type="ECO:0000256" key="2">
    <source>
        <dbReference type="ARBA" id="ARBA00009810"/>
    </source>
</evidence>
<dbReference type="SMART" id="SM00965">
    <property type="entry name" value="STN"/>
    <property type="match status" value="1"/>
</dbReference>
<name>A0A239N7N6_9PSED</name>
<evidence type="ECO:0000256" key="7">
    <source>
        <dbReference type="ARBA" id="ARBA00022729"/>
    </source>
</evidence>
<sequence>MSMASKHRRHSGTGRITHLALAAAIHGAALGCAGLALAPSVAMAAEDARDYAIGAGALSDVLARFAARAGVQLVFDPAKLAGRSSPGLKGRYRVDEGFQRLLRGSGLQPVRRGAGIYALEDSGTALQMPAETVLGKGRDTLAMPETVIQASAGAAGTPGGYQQLSDSSTTRLGLTPRETPQGVTTLSRQQLDDFNMNSVKDALRSAPSVTVEQYETDRTNFTSRGFDINNFEYDGIGSPFSAGLLSGDLDLAEYEQVDILHGANGLMSGTGNPSATVNFIRKRPTYTPQAQVKLSVGSWGTRRVDLDAAGPLTDSGTVRGRFIYANETGNSYLDRYSHEKNVLSGMLAFDLSAADTLTVGFSDNKSNSNGSSWGALPLTDYAGNLIHYSRRGANIGQDWTYWDVHTQRAFVELAHDFGAGWKGKLNVTGVDQSQQANMYYLMANDADTPWLADPSHSHSGEKQLLGEAQLSGPFSLGGRQHDLTLGVDYGRSRHSDRGYYNNEDEFMDADLGQTLSGAVPRPSLSYTNDTIEMARFTDRQKSVYAGTRLNLGDRLHWILGARMLSVDSDGTDYGSARDVHIHGEVTPYTGVVYDLNERYSLYASYTRIFNPQYVMDAQGKVLDPLEGKSYEAGIKGSLLDDQLSLSAALFKTDQRNVAEATDQSLPGGETIYNGEDFKSHGVELEASGQLAPGLQLQGGYTYVHIEDPDGHKARQYVPSHSLRSSLTYQLPGLPRAKVGTRVAWQSAIQLDDDSRVRQNAYALVDLMASYDIDKHWSTSLNLNNVTDRKYLMSLYSGGSGFYGPSRNVTASLSYNF</sequence>
<dbReference type="PROSITE" id="PS52016">
    <property type="entry name" value="TONB_DEPENDENT_REC_3"/>
    <property type="match status" value="1"/>
</dbReference>
<dbReference type="InterPro" id="IPR012910">
    <property type="entry name" value="Plug_dom"/>
</dbReference>
<dbReference type="Proteomes" id="UP000199693">
    <property type="component" value="Unassembled WGS sequence"/>
</dbReference>
<dbReference type="InterPro" id="IPR011662">
    <property type="entry name" value="Secretin/TonB_short_N"/>
</dbReference>
<keyword evidence="10 15" id="KW-0798">TonB box</keyword>
<keyword evidence="13 14" id="KW-0998">Cell outer membrane</keyword>
<organism evidence="18 21">
    <name type="scientific">Pseudomonas delhiensis</name>
    <dbReference type="NCBI Taxonomy" id="366289"/>
    <lineage>
        <taxon>Bacteria</taxon>
        <taxon>Pseudomonadati</taxon>
        <taxon>Pseudomonadota</taxon>
        <taxon>Gammaproteobacteria</taxon>
        <taxon>Pseudomonadales</taxon>
        <taxon>Pseudomonadaceae</taxon>
        <taxon>Pseudomonas</taxon>
    </lineage>
</organism>
<evidence type="ECO:0000256" key="6">
    <source>
        <dbReference type="ARBA" id="ARBA00022692"/>
    </source>
</evidence>
<evidence type="ECO:0000256" key="8">
    <source>
        <dbReference type="ARBA" id="ARBA00023004"/>
    </source>
</evidence>
<reference evidence="19 20" key="2">
    <citation type="submission" date="2017-06" db="EMBL/GenBank/DDBJ databases">
        <authorList>
            <person name="Varghese N."/>
            <person name="Submissions S."/>
        </authorList>
    </citation>
    <scope>NUCLEOTIDE SEQUENCE [LARGE SCALE GENOMIC DNA]</scope>
    <source>
        <strain evidence="19 20">RLD-1</strain>
    </source>
</reference>
<evidence type="ECO:0000313" key="20">
    <source>
        <dbReference type="Proteomes" id="UP000198309"/>
    </source>
</evidence>
<keyword evidence="11 14" id="KW-0472">Membrane</keyword>
<proteinExistence type="inferred from homology"/>
<keyword evidence="20" id="KW-1185">Reference proteome</keyword>
<comment type="subcellular location">
    <subcellularLocation>
        <location evidence="1 14">Cell outer membrane</location>
        <topology evidence="1 14">Multi-pass membrane protein</topology>
    </subcellularLocation>
</comment>
<keyword evidence="7 16" id="KW-0732">Signal</keyword>
<dbReference type="GO" id="GO:0015891">
    <property type="term" value="P:siderophore transport"/>
    <property type="evidence" value="ECO:0007669"/>
    <property type="project" value="InterPro"/>
</dbReference>
<keyword evidence="6 14" id="KW-0812">Transmembrane</keyword>
<evidence type="ECO:0000256" key="14">
    <source>
        <dbReference type="PROSITE-ProRule" id="PRU01360"/>
    </source>
</evidence>
<dbReference type="EMBL" id="FZPC01000038">
    <property type="protein sequence ID" value="SNT50492.1"/>
    <property type="molecule type" value="Genomic_DNA"/>
</dbReference>
<keyword evidence="3 14" id="KW-0813">Transport</keyword>
<comment type="similarity">
    <text evidence="2 14 15">Belongs to the TonB-dependent receptor family.</text>
</comment>
<evidence type="ECO:0000256" key="12">
    <source>
        <dbReference type="ARBA" id="ARBA00023170"/>
    </source>
</evidence>
<keyword evidence="8" id="KW-0408">Iron</keyword>
<evidence type="ECO:0000313" key="21">
    <source>
        <dbReference type="Proteomes" id="UP000199693"/>
    </source>
</evidence>
<dbReference type="Pfam" id="PF00593">
    <property type="entry name" value="TonB_dep_Rec_b-barrel"/>
    <property type="match status" value="1"/>
</dbReference>
<dbReference type="AlphaFoldDB" id="A0A239N7N6"/>
<dbReference type="PANTHER" id="PTHR32552:SF74">
    <property type="entry name" value="HYDROXAMATE SIDEROPHORE RECEPTOR FHUE"/>
    <property type="match status" value="1"/>
</dbReference>
<evidence type="ECO:0000256" key="5">
    <source>
        <dbReference type="ARBA" id="ARBA00022496"/>
    </source>
</evidence>
<feature type="chain" id="PRO_5030041083" evidence="16">
    <location>
        <begin position="45"/>
        <end position="816"/>
    </location>
</feature>
<feature type="domain" description="Secretin/TonB short N-terminal" evidence="17">
    <location>
        <begin position="71"/>
        <end position="122"/>
    </location>
</feature>
<dbReference type="InterPro" id="IPR037066">
    <property type="entry name" value="Plug_dom_sf"/>
</dbReference>
<dbReference type="Gene3D" id="3.55.50.30">
    <property type="match status" value="1"/>
</dbReference>